<evidence type="ECO:0000313" key="1">
    <source>
        <dbReference type="EMBL" id="GCC35208.1"/>
    </source>
</evidence>
<dbReference type="Proteomes" id="UP000287033">
    <property type="component" value="Unassembled WGS sequence"/>
</dbReference>
<gene>
    <name evidence="1" type="ORF">chiPu_0013691</name>
</gene>
<reference evidence="1 2" key="1">
    <citation type="journal article" date="2018" name="Nat. Ecol. Evol.">
        <title>Shark genomes provide insights into elasmobranch evolution and the origin of vertebrates.</title>
        <authorList>
            <person name="Hara Y"/>
            <person name="Yamaguchi K"/>
            <person name="Onimaru K"/>
            <person name="Kadota M"/>
            <person name="Koyanagi M"/>
            <person name="Keeley SD"/>
            <person name="Tatsumi K"/>
            <person name="Tanaka K"/>
            <person name="Motone F"/>
            <person name="Kageyama Y"/>
            <person name="Nozu R"/>
            <person name="Adachi N"/>
            <person name="Nishimura O"/>
            <person name="Nakagawa R"/>
            <person name="Tanegashima C"/>
            <person name="Kiyatake I"/>
            <person name="Matsumoto R"/>
            <person name="Murakumo K"/>
            <person name="Nishida K"/>
            <person name="Terakita A"/>
            <person name="Kuratani S"/>
            <person name="Sato K"/>
            <person name="Hyodo S Kuraku.S."/>
        </authorList>
    </citation>
    <scope>NUCLEOTIDE SEQUENCE [LARGE SCALE GENOMIC DNA]</scope>
</reference>
<protein>
    <submittedName>
        <fullName evidence="1">Uncharacterized protein</fullName>
    </submittedName>
</protein>
<proteinExistence type="predicted"/>
<accession>A0A401SXT3</accession>
<keyword evidence="2" id="KW-1185">Reference proteome</keyword>
<comment type="caution">
    <text evidence="1">The sequence shown here is derived from an EMBL/GenBank/DDBJ whole genome shotgun (WGS) entry which is preliminary data.</text>
</comment>
<organism evidence="1 2">
    <name type="scientific">Chiloscyllium punctatum</name>
    <name type="common">Brownbanded bambooshark</name>
    <name type="synonym">Hemiscyllium punctatum</name>
    <dbReference type="NCBI Taxonomy" id="137246"/>
    <lineage>
        <taxon>Eukaryota</taxon>
        <taxon>Metazoa</taxon>
        <taxon>Chordata</taxon>
        <taxon>Craniata</taxon>
        <taxon>Vertebrata</taxon>
        <taxon>Chondrichthyes</taxon>
        <taxon>Elasmobranchii</taxon>
        <taxon>Galeomorphii</taxon>
        <taxon>Galeoidea</taxon>
        <taxon>Orectolobiformes</taxon>
        <taxon>Hemiscylliidae</taxon>
        <taxon>Chiloscyllium</taxon>
    </lineage>
</organism>
<sequence length="77" mass="8404">MLDDVTTGSDVGDVIPRPSAVDWCDWRSRGSCGFDGWDSNCKKEGLPAAGSGMQLIQSQTWGSPIRMMQPLCQRISI</sequence>
<dbReference type="AlphaFoldDB" id="A0A401SXT3"/>
<evidence type="ECO:0000313" key="2">
    <source>
        <dbReference type="Proteomes" id="UP000287033"/>
    </source>
</evidence>
<name>A0A401SXT3_CHIPU</name>
<dbReference type="EMBL" id="BEZZ01000674">
    <property type="protein sequence ID" value="GCC35208.1"/>
    <property type="molecule type" value="Genomic_DNA"/>
</dbReference>